<evidence type="ECO:0000256" key="2">
    <source>
        <dbReference type="ARBA" id="ARBA00023125"/>
    </source>
</evidence>
<dbReference type="GO" id="GO:0043565">
    <property type="term" value="F:sequence-specific DNA binding"/>
    <property type="evidence" value="ECO:0007669"/>
    <property type="project" value="InterPro"/>
</dbReference>
<comment type="caution">
    <text evidence="5">The sequence shown here is derived from an EMBL/GenBank/DDBJ whole genome shotgun (WGS) entry which is preliminary data.</text>
</comment>
<name>A0A939P9H7_9ACTN</name>
<dbReference type="InterPro" id="IPR018060">
    <property type="entry name" value="HTH_AraC"/>
</dbReference>
<dbReference type="Pfam" id="PF14525">
    <property type="entry name" value="AraC_binding_2"/>
    <property type="match status" value="1"/>
</dbReference>
<dbReference type="Proteomes" id="UP000669179">
    <property type="component" value="Unassembled WGS sequence"/>
</dbReference>
<evidence type="ECO:0000313" key="6">
    <source>
        <dbReference type="Proteomes" id="UP000669179"/>
    </source>
</evidence>
<keyword evidence="2" id="KW-0238">DNA-binding</keyword>
<proteinExistence type="predicted"/>
<evidence type="ECO:0000313" key="5">
    <source>
        <dbReference type="EMBL" id="MBO2448617.1"/>
    </source>
</evidence>
<evidence type="ECO:0000256" key="1">
    <source>
        <dbReference type="ARBA" id="ARBA00023015"/>
    </source>
</evidence>
<dbReference type="PANTHER" id="PTHR46796">
    <property type="entry name" value="HTH-TYPE TRANSCRIPTIONAL ACTIVATOR RHAS-RELATED"/>
    <property type="match status" value="1"/>
</dbReference>
<keyword evidence="1" id="KW-0805">Transcription regulation</keyword>
<dbReference type="RefSeq" id="WP_208256284.1">
    <property type="nucleotide sequence ID" value="NZ_JAGEOJ010000006.1"/>
</dbReference>
<gene>
    <name evidence="5" type="ORF">J4573_16060</name>
</gene>
<dbReference type="SMART" id="SM00342">
    <property type="entry name" value="HTH_ARAC"/>
    <property type="match status" value="1"/>
</dbReference>
<dbReference type="GO" id="GO:0003700">
    <property type="term" value="F:DNA-binding transcription factor activity"/>
    <property type="evidence" value="ECO:0007669"/>
    <property type="project" value="InterPro"/>
</dbReference>
<keyword evidence="3" id="KW-0804">Transcription</keyword>
<dbReference type="Pfam" id="PF12833">
    <property type="entry name" value="HTH_18"/>
    <property type="match status" value="1"/>
</dbReference>
<evidence type="ECO:0000256" key="3">
    <source>
        <dbReference type="ARBA" id="ARBA00023163"/>
    </source>
</evidence>
<accession>A0A939P9H7</accession>
<dbReference type="InterPro" id="IPR035418">
    <property type="entry name" value="AraC-bd_2"/>
</dbReference>
<dbReference type="InterPro" id="IPR009057">
    <property type="entry name" value="Homeodomain-like_sf"/>
</dbReference>
<dbReference type="EMBL" id="JAGEOJ010000006">
    <property type="protein sequence ID" value="MBO2448617.1"/>
    <property type="molecule type" value="Genomic_DNA"/>
</dbReference>
<keyword evidence="6" id="KW-1185">Reference proteome</keyword>
<dbReference type="PANTHER" id="PTHR46796:SF12">
    <property type="entry name" value="HTH-TYPE DNA-BINDING TRANSCRIPTIONAL ACTIVATOR EUTR"/>
    <property type="match status" value="1"/>
</dbReference>
<dbReference type="AlphaFoldDB" id="A0A939P9H7"/>
<dbReference type="PROSITE" id="PS01124">
    <property type="entry name" value="HTH_ARAC_FAMILY_2"/>
    <property type="match status" value="1"/>
</dbReference>
<evidence type="ECO:0000259" key="4">
    <source>
        <dbReference type="PROSITE" id="PS01124"/>
    </source>
</evidence>
<dbReference type="SUPFAM" id="SSF46689">
    <property type="entry name" value="Homeodomain-like"/>
    <property type="match status" value="2"/>
</dbReference>
<protein>
    <submittedName>
        <fullName evidence="5">AraC family transcriptional regulator</fullName>
    </submittedName>
</protein>
<feature type="domain" description="HTH araC/xylS-type" evidence="4">
    <location>
        <begin position="217"/>
        <end position="319"/>
    </location>
</feature>
<dbReference type="InterPro" id="IPR050204">
    <property type="entry name" value="AraC_XylS_family_regulators"/>
</dbReference>
<reference evidence="5" key="1">
    <citation type="submission" date="2021-03" db="EMBL/GenBank/DDBJ databases">
        <authorList>
            <person name="Kanchanasin P."/>
            <person name="Saeng-In P."/>
            <person name="Phongsopitanun W."/>
            <person name="Yuki M."/>
            <person name="Kudo T."/>
            <person name="Ohkuma M."/>
            <person name="Tanasupawat S."/>
        </authorList>
    </citation>
    <scope>NUCLEOTIDE SEQUENCE</scope>
    <source>
        <strain evidence="5">GKU 128</strain>
    </source>
</reference>
<sequence length="319" mass="35356">MPAASDSAMVRAEFSTTDTDVAHDYLRSEYADHAARLSGDRERFEFRAHTVQEERFGIEFVSHSMELDTVVEPYRALLVPHVLAGHIRLASRRNEVCAGEGDEFLIAPDARLNLRWRGPKLGIVRLDTEAVAGIAAETIGDGARFPLAPPVSAGRARYWRSVVRHVSRDFMSDPVAMASPLLRTELFRLLATALIETFRVTVDDTAPHGLVEPAAVRRAVAFIDDNAHREIGLTEIAEAARVGPRALQAAFRRHRGTTPTAYLREVRLNRAHLDLQAADPTAGDSVAAIATAWGFHHHGRFAVAYRERYGCTPRRTLHS</sequence>
<organism evidence="5 6">
    <name type="scientific">Actinomadura barringtoniae</name>
    <dbReference type="NCBI Taxonomy" id="1427535"/>
    <lineage>
        <taxon>Bacteria</taxon>
        <taxon>Bacillati</taxon>
        <taxon>Actinomycetota</taxon>
        <taxon>Actinomycetes</taxon>
        <taxon>Streptosporangiales</taxon>
        <taxon>Thermomonosporaceae</taxon>
        <taxon>Actinomadura</taxon>
    </lineage>
</organism>
<dbReference type="Gene3D" id="1.10.10.60">
    <property type="entry name" value="Homeodomain-like"/>
    <property type="match status" value="1"/>
</dbReference>